<dbReference type="AlphaFoldDB" id="A0A8J2SW99"/>
<gene>
    <name evidence="4" type="ORF">PECAL_5P07510</name>
</gene>
<organism evidence="4 5">
    <name type="scientific">Pelagomonas calceolata</name>
    <dbReference type="NCBI Taxonomy" id="35677"/>
    <lineage>
        <taxon>Eukaryota</taxon>
        <taxon>Sar</taxon>
        <taxon>Stramenopiles</taxon>
        <taxon>Ochrophyta</taxon>
        <taxon>Pelagophyceae</taxon>
        <taxon>Pelagomonadales</taxon>
        <taxon>Pelagomonadaceae</taxon>
        <taxon>Pelagomonas</taxon>
    </lineage>
</organism>
<dbReference type="SMART" id="SM00146">
    <property type="entry name" value="PI3Kc"/>
    <property type="match status" value="1"/>
</dbReference>
<dbReference type="Proteomes" id="UP000789595">
    <property type="component" value="Unassembled WGS sequence"/>
</dbReference>
<dbReference type="PANTHER" id="PTHR10048">
    <property type="entry name" value="PHOSPHATIDYLINOSITOL KINASE"/>
    <property type="match status" value="1"/>
</dbReference>
<dbReference type="OrthoDB" id="10264149at2759"/>
<keyword evidence="2" id="KW-0418">Kinase</keyword>
<comment type="caution">
    <text evidence="4">The sequence shown here is derived from an EMBL/GenBank/DDBJ whole genome shotgun (WGS) entry which is preliminary data.</text>
</comment>
<feature type="domain" description="PI3K/PI4K catalytic" evidence="3">
    <location>
        <begin position="348"/>
        <end position="619"/>
    </location>
</feature>
<dbReference type="GO" id="GO:0016020">
    <property type="term" value="C:membrane"/>
    <property type="evidence" value="ECO:0007669"/>
    <property type="project" value="TreeGrafter"/>
</dbReference>
<keyword evidence="5" id="KW-1185">Reference proteome</keyword>
<name>A0A8J2SW99_9STRA</name>
<sequence length="686" mass="75964">MRRILLLAALVAARRRPPAIRTTTWKRPKRGGATANLLQVLARWFACQRQLRGGEGGALQIVGGSGLFGRRVYRYHTPESQHLAEHARREARLLADALHSDELTEADEWERALPQITTALLDHAPKISSAHQQLLTYALRDALLKRIARNPELGLRCCWLLQDALLDEKAQTSAFGDGLFRAAWAASQQSESCGETAAFVGALVRLSERLAKVERTKRRQPERLWPLLHALNDWLAPRALQGGVAVPLLPASSKASLRVLRLDVERCRVMPSRARAPTLLYCEALCDDDEASLNLDAEARRWANVVAPPSTPPFDVVESFGNTPSRSAFEAARRAELLRRVFPDGAWETFEERCKAQSPYGRTPGWRLASFLVKADDELRREGLAMQIVDNLRRTFDKHGVDAWLRPYGITCCGARAGLVETMSDCHSIDHIKQAMTGLDLEPDLATYFDIVYGPYDDRQPVGGTSRKEASLNFARSLAGASLLCYALDVKDRHNGNIMLDRAGRLVHIDFGYMLGRTPGGLNFEDAPFKLPDEYVRVLGGVGSDAWVAFSTALAGGLHALAADLHELQTTLALFFGDAPFGADAARKLGDRFADLDGDPRRTVAVATEMIRQSHNSERAKQYDWYQWRTNGIAMIAMAATTKGPPYSRARSANRVELGRERIKIVCYPHDGKGGPKVASAYIELA</sequence>
<protein>
    <recommendedName>
        <fullName evidence="3">PI3K/PI4K catalytic domain-containing protein</fullName>
    </recommendedName>
</protein>
<proteinExistence type="predicted"/>
<dbReference type="GO" id="GO:0005737">
    <property type="term" value="C:cytoplasm"/>
    <property type="evidence" value="ECO:0007669"/>
    <property type="project" value="TreeGrafter"/>
</dbReference>
<keyword evidence="1" id="KW-0808">Transferase</keyword>
<dbReference type="PROSITE" id="PS50290">
    <property type="entry name" value="PI3_4_KINASE_3"/>
    <property type="match status" value="1"/>
</dbReference>
<reference evidence="4" key="1">
    <citation type="submission" date="2021-11" db="EMBL/GenBank/DDBJ databases">
        <authorList>
            <consortium name="Genoscope - CEA"/>
            <person name="William W."/>
        </authorList>
    </citation>
    <scope>NUCLEOTIDE SEQUENCE</scope>
</reference>
<dbReference type="InterPro" id="IPR011009">
    <property type="entry name" value="Kinase-like_dom_sf"/>
</dbReference>
<dbReference type="InterPro" id="IPR000403">
    <property type="entry name" value="PI3/4_kinase_cat_dom"/>
</dbReference>
<evidence type="ECO:0000256" key="2">
    <source>
        <dbReference type="ARBA" id="ARBA00022777"/>
    </source>
</evidence>
<dbReference type="Gene3D" id="3.30.1010.10">
    <property type="entry name" value="Phosphatidylinositol 3-kinase Catalytic Subunit, Chain A, domain 4"/>
    <property type="match status" value="1"/>
</dbReference>
<dbReference type="InterPro" id="IPR036940">
    <property type="entry name" value="PI3/4_kinase_cat_sf"/>
</dbReference>
<dbReference type="EMBL" id="CAKKNE010000005">
    <property type="protein sequence ID" value="CAH0376186.1"/>
    <property type="molecule type" value="Genomic_DNA"/>
</dbReference>
<dbReference type="SUPFAM" id="SSF56112">
    <property type="entry name" value="Protein kinase-like (PK-like)"/>
    <property type="match status" value="1"/>
</dbReference>
<dbReference type="Pfam" id="PF00454">
    <property type="entry name" value="PI3_PI4_kinase"/>
    <property type="match status" value="1"/>
</dbReference>
<accession>A0A8J2SW99</accession>
<evidence type="ECO:0000313" key="5">
    <source>
        <dbReference type="Proteomes" id="UP000789595"/>
    </source>
</evidence>
<evidence type="ECO:0000313" key="4">
    <source>
        <dbReference type="EMBL" id="CAH0376186.1"/>
    </source>
</evidence>
<dbReference type="GO" id="GO:0048015">
    <property type="term" value="P:phosphatidylinositol-mediated signaling"/>
    <property type="evidence" value="ECO:0007669"/>
    <property type="project" value="TreeGrafter"/>
</dbReference>
<evidence type="ECO:0000259" key="3">
    <source>
        <dbReference type="PROSITE" id="PS50290"/>
    </source>
</evidence>
<dbReference type="GO" id="GO:0004430">
    <property type="term" value="F:1-phosphatidylinositol 4-kinase activity"/>
    <property type="evidence" value="ECO:0007669"/>
    <property type="project" value="TreeGrafter"/>
</dbReference>
<dbReference type="PANTHER" id="PTHR10048:SF22">
    <property type="entry name" value="PHOSPHATIDYLINOSITOL 4-KINASE BETA"/>
    <property type="match status" value="1"/>
</dbReference>
<dbReference type="InterPro" id="IPR015433">
    <property type="entry name" value="PI3/4_kinase"/>
</dbReference>
<dbReference type="Gene3D" id="1.10.1070.11">
    <property type="entry name" value="Phosphatidylinositol 3-/4-kinase, catalytic domain"/>
    <property type="match status" value="1"/>
</dbReference>
<dbReference type="GO" id="GO:0046854">
    <property type="term" value="P:phosphatidylinositol phosphate biosynthetic process"/>
    <property type="evidence" value="ECO:0007669"/>
    <property type="project" value="InterPro"/>
</dbReference>
<evidence type="ECO:0000256" key="1">
    <source>
        <dbReference type="ARBA" id="ARBA00022679"/>
    </source>
</evidence>